<dbReference type="Proteomes" id="UP001591681">
    <property type="component" value="Unassembled WGS sequence"/>
</dbReference>
<evidence type="ECO:0000259" key="7">
    <source>
        <dbReference type="PROSITE" id="PS50119"/>
    </source>
</evidence>
<evidence type="ECO:0000256" key="4">
    <source>
        <dbReference type="PROSITE-ProRule" id="PRU00024"/>
    </source>
</evidence>
<feature type="compositionally biased region" description="Low complexity" evidence="6">
    <location>
        <begin position="468"/>
        <end position="489"/>
    </location>
</feature>
<proteinExistence type="predicted"/>
<dbReference type="PROSITE" id="PS50119">
    <property type="entry name" value="ZF_BBOX"/>
    <property type="match status" value="1"/>
</dbReference>
<accession>A0ABD1IXA0</accession>
<evidence type="ECO:0000313" key="8">
    <source>
        <dbReference type="EMBL" id="KAL2079519.1"/>
    </source>
</evidence>
<protein>
    <recommendedName>
        <fullName evidence="7">B box-type domain-containing protein</fullName>
    </recommendedName>
</protein>
<evidence type="ECO:0000256" key="2">
    <source>
        <dbReference type="ARBA" id="ARBA00022771"/>
    </source>
</evidence>
<reference evidence="8 9" key="1">
    <citation type="submission" date="2024-09" db="EMBL/GenBank/DDBJ databases">
        <title>A chromosome-level genome assembly of Gray's grenadier anchovy, Coilia grayii.</title>
        <authorList>
            <person name="Fu Z."/>
        </authorList>
    </citation>
    <scope>NUCLEOTIDE SEQUENCE [LARGE SCALE GENOMIC DNA]</scope>
    <source>
        <strain evidence="8">G4</strain>
        <tissue evidence="8">Muscle</tissue>
    </source>
</reference>
<dbReference type="Gene3D" id="4.10.830.40">
    <property type="match status" value="1"/>
</dbReference>
<feature type="region of interest" description="Disordered" evidence="6">
    <location>
        <begin position="463"/>
        <end position="489"/>
    </location>
</feature>
<keyword evidence="2 4" id="KW-0863">Zinc-finger</keyword>
<dbReference type="GO" id="GO:0008270">
    <property type="term" value="F:zinc ion binding"/>
    <property type="evidence" value="ECO:0007669"/>
    <property type="project" value="UniProtKB-KW"/>
</dbReference>
<dbReference type="PANTHER" id="PTHR25465:SF13">
    <property type="entry name" value="TRIPARTITE MOTIF-CONTAINING PROTEIN 42"/>
    <property type="match status" value="1"/>
</dbReference>
<dbReference type="PANTHER" id="PTHR25465">
    <property type="entry name" value="B-BOX DOMAIN CONTAINING"/>
    <property type="match status" value="1"/>
</dbReference>
<evidence type="ECO:0000256" key="1">
    <source>
        <dbReference type="ARBA" id="ARBA00022723"/>
    </source>
</evidence>
<feature type="coiled-coil region" evidence="5">
    <location>
        <begin position="112"/>
        <end position="139"/>
    </location>
</feature>
<keyword evidence="5" id="KW-0175">Coiled coil</keyword>
<keyword evidence="9" id="KW-1185">Reference proteome</keyword>
<dbReference type="SMART" id="SM00336">
    <property type="entry name" value="BBOX"/>
    <property type="match status" value="1"/>
</dbReference>
<comment type="caution">
    <text evidence="8">The sequence shown here is derived from an EMBL/GenBank/DDBJ whole genome shotgun (WGS) entry which is preliminary data.</text>
</comment>
<sequence>MSTTPATVKQEFQSVLCDMCLDSQMPALKTCLKCEISMCAQHLQAHLTTPVLLQTHPLTKPVSPGGLSSGAVIRCPEHGKVLEYYCLDDRTCVCVSCSIEDQHRLHNLKTLSSAQKVLVEKLKEEKKELSERQMQGKALKSWETKQRKALEESSEHLVKAMLALRNIGLTKVASSVSARLDAIQAAQQSIEAALSEEDAHQFLQRFADVHETVQKARAVDFIHGLEENAKPEQVVFDLLKNGHEAVEKVLKLQRDLLTLVDPEKQFWGTDKPTDMIIDQETVGQHFLVSTDFKTLSCCSPTEHVSQRVYFKNSTDCDLHWTMDFSEECSWSVGLCGAGLPSRLSKENTLSGPLYGLEWKNKQFFALHTKRTANTTEKCQSRQSGGMLPQFHLFSEVLNYPLQKSSTRQGLIFENKLEVLWNNSSKSLFFFTRGEYGQIICLHSVGIDSSLPQKLLPFVTLEKKEKGPSTGNSSSSTRASNSYYGGSCSSCPKYADFVCAVHDEKEYDPPSKKRKVI</sequence>
<dbReference type="SUPFAM" id="SSF57845">
    <property type="entry name" value="B-box zinc-binding domain"/>
    <property type="match status" value="1"/>
</dbReference>
<evidence type="ECO:0000256" key="3">
    <source>
        <dbReference type="ARBA" id="ARBA00022833"/>
    </source>
</evidence>
<gene>
    <name evidence="8" type="ORF">ACEWY4_025263</name>
</gene>
<evidence type="ECO:0000256" key="6">
    <source>
        <dbReference type="SAM" id="MobiDB-lite"/>
    </source>
</evidence>
<dbReference type="Gene3D" id="2.60.120.920">
    <property type="match status" value="1"/>
</dbReference>
<feature type="domain" description="B box-type" evidence="7">
    <location>
        <begin position="70"/>
        <end position="111"/>
    </location>
</feature>
<organism evidence="8 9">
    <name type="scientific">Coilia grayii</name>
    <name type="common">Gray's grenadier anchovy</name>
    <dbReference type="NCBI Taxonomy" id="363190"/>
    <lineage>
        <taxon>Eukaryota</taxon>
        <taxon>Metazoa</taxon>
        <taxon>Chordata</taxon>
        <taxon>Craniata</taxon>
        <taxon>Vertebrata</taxon>
        <taxon>Euteleostomi</taxon>
        <taxon>Actinopterygii</taxon>
        <taxon>Neopterygii</taxon>
        <taxon>Teleostei</taxon>
        <taxon>Clupei</taxon>
        <taxon>Clupeiformes</taxon>
        <taxon>Clupeoidei</taxon>
        <taxon>Engraulidae</taxon>
        <taxon>Coilinae</taxon>
        <taxon>Coilia</taxon>
    </lineage>
</organism>
<dbReference type="InterPro" id="IPR051051">
    <property type="entry name" value="E3_ubiq-ligase_TRIM/RNF"/>
</dbReference>
<dbReference type="InterPro" id="IPR000315">
    <property type="entry name" value="Znf_B-box"/>
</dbReference>
<evidence type="ECO:0000313" key="9">
    <source>
        <dbReference type="Proteomes" id="UP001591681"/>
    </source>
</evidence>
<dbReference type="EMBL" id="JBHFQA010000022">
    <property type="protein sequence ID" value="KAL2079519.1"/>
    <property type="molecule type" value="Genomic_DNA"/>
</dbReference>
<dbReference type="Pfam" id="PF00643">
    <property type="entry name" value="zf-B_box"/>
    <property type="match status" value="1"/>
</dbReference>
<keyword evidence="3" id="KW-0862">Zinc</keyword>
<dbReference type="CDD" id="cd19769">
    <property type="entry name" value="Bbox2_TRIM16-like"/>
    <property type="match status" value="1"/>
</dbReference>
<name>A0ABD1IXA0_9TELE</name>
<dbReference type="AlphaFoldDB" id="A0ABD1IXA0"/>
<dbReference type="Gene3D" id="3.30.160.60">
    <property type="entry name" value="Classic Zinc Finger"/>
    <property type="match status" value="1"/>
</dbReference>
<dbReference type="InterPro" id="IPR043136">
    <property type="entry name" value="B30.2/SPRY_sf"/>
</dbReference>
<keyword evidence="1" id="KW-0479">Metal-binding</keyword>
<evidence type="ECO:0000256" key="5">
    <source>
        <dbReference type="SAM" id="Coils"/>
    </source>
</evidence>